<evidence type="ECO:0000256" key="1">
    <source>
        <dbReference type="SAM" id="MobiDB-lite"/>
    </source>
</evidence>
<feature type="region of interest" description="Disordered" evidence="1">
    <location>
        <begin position="1"/>
        <end position="94"/>
    </location>
</feature>
<protein>
    <submittedName>
        <fullName evidence="2">Uncharacterized protein</fullName>
    </submittedName>
</protein>
<dbReference type="OrthoDB" id="785928at2759"/>
<dbReference type="PANTHER" id="PTHR37182">
    <property type="entry name" value="F24J8.11 PROTEIN"/>
    <property type="match status" value="1"/>
</dbReference>
<gene>
    <name evidence="2" type="ORF">AXF42_Ash008262</name>
</gene>
<dbReference type="Proteomes" id="UP000236161">
    <property type="component" value="Unassembled WGS sequence"/>
</dbReference>
<dbReference type="EMBL" id="KZ451939">
    <property type="protein sequence ID" value="PKA60203.1"/>
    <property type="molecule type" value="Genomic_DNA"/>
</dbReference>
<proteinExistence type="predicted"/>
<evidence type="ECO:0000313" key="3">
    <source>
        <dbReference type="Proteomes" id="UP000236161"/>
    </source>
</evidence>
<dbReference type="STRING" id="1088818.A0A2I0AXD2"/>
<evidence type="ECO:0000313" key="2">
    <source>
        <dbReference type="EMBL" id="PKA60203.1"/>
    </source>
</evidence>
<organism evidence="2 3">
    <name type="scientific">Apostasia shenzhenica</name>
    <dbReference type="NCBI Taxonomy" id="1088818"/>
    <lineage>
        <taxon>Eukaryota</taxon>
        <taxon>Viridiplantae</taxon>
        <taxon>Streptophyta</taxon>
        <taxon>Embryophyta</taxon>
        <taxon>Tracheophyta</taxon>
        <taxon>Spermatophyta</taxon>
        <taxon>Magnoliopsida</taxon>
        <taxon>Liliopsida</taxon>
        <taxon>Asparagales</taxon>
        <taxon>Orchidaceae</taxon>
        <taxon>Apostasioideae</taxon>
        <taxon>Apostasia</taxon>
    </lineage>
</organism>
<accession>A0A2I0AXD2</accession>
<dbReference type="AlphaFoldDB" id="A0A2I0AXD2"/>
<name>A0A2I0AXD2_9ASPA</name>
<sequence>MGLAFSVYSDDANAAKRRAAAAPPPPPPPPPTEKNGPNVSGVQAKVLASKRRKEAMKEEIAKLREKGKPKESGIEKARMRQCDQQELDDRADVS</sequence>
<keyword evidence="3" id="KW-1185">Reference proteome</keyword>
<feature type="compositionally biased region" description="Basic and acidic residues" evidence="1">
    <location>
        <begin position="55"/>
        <end position="94"/>
    </location>
</feature>
<reference evidence="2 3" key="1">
    <citation type="journal article" date="2017" name="Nature">
        <title>The Apostasia genome and the evolution of orchids.</title>
        <authorList>
            <person name="Zhang G.Q."/>
            <person name="Liu K.W."/>
            <person name="Li Z."/>
            <person name="Lohaus R."/>
            <person name="Hsiao Y.Y."/>
            <person name="Niu S.C."/>
            <person name="Wang J.Y."/>
            <person name="Lin Y.C."/>
            <person name="Xu Q."/>
            <person name="Chen L.J."/>
            <person name="Yoshida K."/>
            <person name="Fujiwara S."/>
            <person name="Wang Z.W."/>
            <person name="Zhang Y.Q."/>
            <person name="Mitsuda N."/>
            <person name="Wang M."/>
            <person name="Liu G.H."/>
            <person name="Pecoraro L."/>
            <person name="Huang H.X."/>
            <person name="Xiao X.J."/>
            <person name="Lin M."/>
            <person name="Wu X.Y."/>
            <person name="Wu W.L."/>
            <person name="Chen Y.Y."/>
            <person name="Chang S.B."/>
            <person name="Sakamoto S."/>
            <person name="Ohme-Takagi M."/>
            <person name="Yagi M."/>
            <person name="Zeng S.J."/>
            <person name="Shen C.Y."/>
            <person name="Yeh C.M."/>
            <person name="Luo Y.B."/>
            <person name="Tsai W.C."/>
            <person name="Van de Peer Y."/>
            <person name="Liu Z.J."/>
        </authorList>
    </citation>
    <scope>NUCLEOTIDE SEQUENCE [LARGE SCALE GENOMIC DNA]</scope>
    <source>
        <strain evidence="3">cv. Shenzhen</strain>
        <tissue evidence="2">Stem</tissue>
    </source>
</reference>
<feature type="compositionally biased region" description="Pro residues" evidence="1">
    <location>
        <begin position="22"/>
        <end position="32"/>
    </location>
</feature>
<dbReference type="PANTHER" id="PTHR37182:SF2">
    <property type="entry name" value="F24J8.11 PROTEIN"/>
    <property type="match status" value="1"/>
</dbReference>